<gene>
    <name evidence="1" type="ORF">AB835_14910</name>
</gene>
<organism evidence="1 2">
    <name type="scientific">Candidatus Endobugula sertula</name>
    <name type="common">Bugula neritina bacterial symbiont</name>
    <dbReference type="NCBI Taxonomy" id="62101"/>
    <lineage>
        <taxon>Bacteria</taxon>
        <taxon>Pseudomonadati</taxon>
        <taxon>Pseudomonadota</taxon>
        <taxon>Gammaproteobacteria</taxon>
        <taxon>Cellvibrionales</taxon>
        <taxon>Cellvibrionaceae</taxon>
        <taxon>Candidatus Endobugula</taxon>
    </lineage>
</organism>
<proteinExistence type="predicted"/>
<accession>A0A1D2QL58</accession>
<dbReference type="InterPro" id="IPR011057">
    <property type="entry name" value="Mss4-like_sf"/>
</dbReference>
<protein>
    <submittedName>
        <fullName evidence="1">Uncharacterized protein</fullName>
    </submittedName>
</protein>
<comment type="caution">
    <text evidence="1">The sequence shown here is derived from an EMBL/GenBank/DDBJ whole genome shotgun (WGS) entry which is preliminary data.</text>
</comment>
<evidence type="ECO:0000313" key="2">
    <source>
        <dbReference type="Proteomes" id="UP000242502"/>
    </source>
</evidence>
<sequence length="73" mass="8279">MNNKTIHGSCACIDKEDSLLWVTLDTVMGDSGVRPEAHIFVGSSKAPWYEITDDLPQFDEWPPEISDFFGRFD</sequence>
<reference evidence="1 2" key="1">
    <citation type="journal article" date="2016" name="Appl. Environ. Microbiol.">
        <title>Lack of Overt Genome Reduction in the Bryostatin-Producing Bryozoan Symbiont "Candidatus Endobugula sertula".</title>
        <authorList>
            <person name="Miller I.J."/>
            <person name="Vanee N."/>
            <person name="Fong S.S."/>
            <person name="Lim-Fong G.E."/>
            <person name="Kwan J.C."/>
        </authorList>
    </citation>
    <scope>NUCLEOTIDE SEQUENCE [LARGE SCALE GENOMIC DNA]</scope>
    <source>
        <strain evidence="1">AB1-4</strain>
    </source>
</reference>
<name>A0A1D2QL58_9GAMM</name>
<evidence type="ECO:0000313" key="1">
    <source>
        <dbReference type="EMBL" id="ODS22309.1"/>
    </source>
</evidence>
<dbReference type="Proteomes" id="UP000242502">
    <property type="component" value="Unassembled WGS sequence"/>
</dbReference>
<dbReference type="EMBL" id="MDLC01000108">
    <property type="protein sequence ID" value="ODS22309.1"/>
    <property type="molecule type" value="Genomic_DNA"/>
</dbReference>
<dbReference type="SUPFAM" id="SSF51316">
    <property type="entry name" value="Mss4-like"/>
    <property type="match status" value="1"/>
</dbReference>
<dbReference type="STRING" id="62101.AB835_14910"/>
<dbReference type="AlphaFoldDB" id="A0A1D2QL58"/>